<proteinExistence type="predicted"/>
<evidence type="ECO:0000313" key="1">
    <source>
        <dbReference type="EMBL" id="AIA85339.1"/>
    </source>
</evidence>
<feature type="non-terminal residue" evidence="1">
    <location>
        <position position="113"/>
    </location>
</feature>
<organism evidence="1">
    <name type="scientific">uncultured Enterobacter sp</name>
    <dbReference type="NCBI Taxonomy" id="238202"/>
    <lineage>
        <taxon>Bacteria</taxon>
        <taxon>Pseudomonadati</taxon>
        <taxon>Pseudomonadota</taxon>
        <taxon>Gammaproteobacteria</taxon>
        <taxon>Enterobacterales</taxon>
        <taxon>Enterobacteriaceae</taxon>
        <taxon>Enterobacter</taxon>
        <taxon>environmental samples</taxon>
    </lineage>
</organism>
<sequence length="113" mass="12788">MTVGTKGQPSKLENDFANLSDDFWTFFSNGTSLQEMYINPHLLTSREWDELAKAIHWARANRMFSVDLCTWAGGDPGQGEVYGFASWNPRKGILMWRNPAAHPATVTVKLREV</sequence>
<dbReference type="EMBL" id="KF118080">
    <property type="protein sequence ID" value="AIA85339.1"/>
    <property type="molecule type" value="Genomic_DNA"/>
</dbReference>
<dbReference type="AlphaFoldDB" id="A0A060BQY9"/>
<protein>
    <submittedName>
        <fullName evidence="1">CAZy families GH36 protein</fullName>
    </submittedName>
</protein>
<reference evidence="1" key="1">
    <citation type="journal article" date="2013" name="Environ. Microbiol.">
        <title>Seasonally variable intestinal metagenomes of the red palm weevil (Rhynchophorus ferrugineus).</title>
        <authorList>
            <person name="Jia S."/>
            <person name="Zhang X."/>
            <person name="Zhang G."/>
            <person name="Yin A."/>
            <person name="Zhang S."/>
            <person name="Li F."/>
            <person name="Wang L."/>
            <person name="Zhao D."/>
            <person name="Yun Q."/>
            <person name="Tala"/>
            <person name="Wang J."/>
            <person name="Sun G."/>
            <person name="Baabdullah M."/>
            <person name="Yu X."/>
            <person name="Hu S."/>
            <person name="Al-Mssallem I.S."/>
            <person name="Yu J."/>
        </authorList>
    </citation>
    <scope>NUCLEOTIDE SEQUENCE</scope>
</reference>
<accession>A0A060BQY9</accession>
<name>A0A060BQY9_9ENTR</name>